<dbReference type="SUPFAM" id="SSF52540">
    <property type="entry name" value="P-loop containing nucleoside triphosphate hydrolases"/>
    <property type="match status" value="1"/>
</dbReference>
<gene>
    <name evidence="1" type="ORF">SAMN05660209_03695</name>
</gene>
<dbReference type="STRING" id="1137993.SAMN05660209_03695"/>
<accession>A0A1H3MMD9</accession>
<dbReference type="InterPro" id="IPR027417">
    <property type="entry name" value="P-loop_NTPase"/>
</dbReference>
<dbReference type="OrthoDB" id="3523587at2"/>
<name>A0A1H3MMD9_9ACTN</name>
<sequence length="200" mass="21051">MVVQTGSAPTAARGARGHGAPQGVLVVVGGLPGSGKTTLLRRLLGERDPGVVDLDSEDVAARLQDVAPAVPYRVVRPLVHACHRVRVLRVVAGPAPVVVLTDPWTRPWWRAAVLSAARRAGRSVRLVLLDASREVAESGQTARGRAIPARSMHRHATRWRTLLQSVAGPAGGAGRAAVTVVDRSRADRLTLADVLGRPAA</sequence>
<dbReference type="Gene3D" id="3.40.50.300">
    <property type="entry name" value="P-loop containing nucleotide triphosphate hydrolases"/>
    <property type="match status" value="1"/>
</dbReference>
<keyword evidence="1" id="KW-0418">Kinase</keyword>
<keyword evidence="1" id="KW-0808">Transferase</keyword>
<reference evidence="2" key="1">
    <citation type="submission" date="2016-10" db="EMBL/GenBank/DDBJ databases">
        <authorList>
            <person name="Varghese N."/>
            <person name="Submissions S."/>
        </authorList>
    </citation>
    <scope>NUCLEOTIDE SEQUENCE [LARGE SCALE GENOMIC DNA]</scope>
    <source>
        <strain evidence="2">DSM 45422</strain>
    </source>
</reference>
<protein>
    <submittedName>
        <fullName evidence="1">Predicted kinase</fullName>
    </submittedName>
</protein>
<evidence type="ECO:0000313" key="1">
    <source>
        <dbReference type="EMBL" id="SDY77871.1"/>
    </source>
</evidence>
<evidence type="ECO:0000313" key="2">
    <source>
        <dbReference type="Proteomes" id="UP000198921"/>
    </source>
</evidence>
<dbReference type="EMBL" id="FNOT01000011">
    <property type="protein sequence ID" value="SDY77871.1"/>
    <property type="molecule type" value="Genomic_DNA"/>
</dbReference>
<keyword evidence="2" id="KW-1185">Reference proteome</keyword>
<dbReference type="GO" id="GO:0016301">
    <property type="term" value="F:kinase activity"/>
    <property type="evidence" value="ECO:0007669"/>
    <property type="project" value="UniProtKB-KW"/>
</dbReference>
<proteinExistence type="predicted"/>
<dbReference type="RefSeq" id="WP_091159442.1">
    <property type="nucleotide sequence ID" value="NZ_FNOT01000011.1"/>
</dbReference>
<dbReference type="Proteomes" id="UP000198921">
    <property type="component" value="Unassembled WGS sequence"/>
</dbReference>
<dbReference type="Pfam" id="PF13671">
    <property type="entry name" value="AAA_33"/>
    <property type="match status" value="1"/>
</dbReference>
<dbReference type="AlphaFoldDB" id="A0A1H3MMD9"/>
<organism evidence="1 2">
    <name type="scientific">Geodermatophilus africanus</name>
    <dbReference type="NCBI Taxonomy" id="1137993"/>
    <lineage>
        <taxon>Bacteria</taxon>
        <taxon>Bacillati</taxon>
        <taxon>Actinomycetota</taxon>
        <taxon>Actinomycetes</taxon>
        <taxon>Geodermatophilales</taxon>
        <taxon>Geodermatophilaceae</taxon>
        <taxon>Geodermatophilus</taxon>
    </lineage>
</organism>